<evidence type="ECO:0000256" key="4">
    <source>
        <dbReference type="ARBA" id="ARBA00022490"/>
    </source>
</evidence>
<dbReference type="SUPFAM" id="SSF47323">
    <property type="entry name" value="Anticodon-binding domain of a subclass of class I aminoacyl-tRNA synthetases"/>
    <property type="match status" value="1"/>
</dbReference>
<dbReference type="NCBIfam" id="TIGR00211">
    <property type="entry name" value="glyS"/>
    <property type="match status" value="1"/>
</dbReference>
<evidence type="ECO:0000256" key="3">
    <source>
        <dbReference type="ARBA" id="ARBA00011209"/>
    </source>
</evidence>
<evidence type="ECO:0000256" key="2">
    <source>
        <dbReference type="ARBA" id="ARBA00008226"/>
    </source>
</evidence>
<keyword evidence="7 11" id="KW-0067">ATP-binding</keyword>
<dbReference type="Gene3D" id="1.10.730.10">
    <property type="entry name" value="Isoleucyl-tRNA Synthetase, Domain 1"/>
    <property type="match status" value="1"/>
</dbReference>
<dbReference type="PROSITE" id="PS50861">
    <property type="entry name" value="AA_TRNA_LIGASE_II_GLYAB"/>
    <property type="match status" value="1"/>
</dbReference>
<evidence type="ECO:0000259" key="12">
    <source>
        <dbReference type="SMART" id="SM00836"/>
    </source>
</evidence>
<dbReference type="Pfam" id="PF02092">
    <property type="entry name" value="tRNA_synt_2f"/>
    <property type="match status" value="1"/>
</dbReference>
<protein>
    <recommendedName>
        <fullName evidence="11">Glycine--tRNA ligase beta subunit</fullName>
        <ecNumber evidence="11">6.1.1.14</ecNumber>
    </recommendedName>
    <alternativeName>
        <fullName evidence="11">Glycyl-tRNA synthetase beta subunit</fullName>
        <shortName evidence="11">GlyRS</shortName>
    </alternativeName>
</protein>
<reference evidence="13 14" key="1">
    <citation type="submission" date="2019-08" db="EMBL/GenBank/DDBJ databases">
        <authorList>
            <person name="Peeters C."/>
        </authorList>
    </citation>
    <scope>NUCLEOTIDE SEQUENCE [LARGE SCALE GENOMIC DNA]</scope>
    <source>
        <strain evidence="13 14">LMG 31107</strain>
    </source>
</reference>
<proteinExistence type="inferred from homology"/>
<evidence type="ECO:0000256" key="1">
    <source>
        <dbReference type="ARBA" id="ARBA00004496"/>
    </source>
</evidence>
<evidence type="ECO:0000256" key="9">
    <source>
        <dbReference type="ARBA" id="ARBA00023146"/>
    </source>
</evidence>
<evidence type="ECO:0000256" key="10">
    <source>
        <dbReference type="ARBA" id="ARBA00047937"/>
    </source>
</evidence>
<dbReference type="GO" id="GO:0005829">
    <property type="term" value="C:cytosol"/>
    <property type="evidence" value="ECO:0007669"/>
    <property type="project" value="TreeGrafter"/>
</dbReference>
<comment type="subunit">
    <text evidence="3 11">Tetramer of two alpha and two beta subunits.</text>
</comment>
<dbReference type="InterPro" id="IPR008909">
    <property type="entry name" value="DALR_anticod-bd"/>
</dbReference>
<dbReference type="InterPro" id="IPR006194">
    <property type="entry name" value="Gly-tRNA-synth_heterodimer"/>
</dbReference>
<dbReference type="Pfam" id="PF05746">
    <property type="entry name" value="DALR_1"/>
    <property type="match status" value="1"/>
</dbReference>
<evidence type="ECO:0000256" key="8">
    <source>
        <dbReference type="ARBA" id="ARBA00022917"/>
    </source>
</evidence>
<evidence type="ECO:0000313" key="14">
    <source>
        <dbReference type="Proteomes" id="UP000396788"/>
    </source>
</evidence>
<name>A0A5E4T106_9BURK</name>
<dbReference type="GO" id="GO:0004814">
    <property type="term" value="F:arginine-tRNA ligase activity"/>
    <property type="evidence" value="ECO:0007669"/>
    <property type="project" value="InterPro"/>
</dbReference>
<comment type="similarity">
    <text evidence="2 11">Belongs to the class-II aminoacyl-tRNA synthetase family.</text>
</comment>
<evidence type="ECO:0000256" key="7">
    <source>
        <dbReference type="ARBA" id="ARBA00022840"/>
    </source>
</evidence>
<dbReference type="HAMAP" id="MF_00255">
    <property type="entry name" value="Gly_tRNA_synth_beta"/>
    <property type="match status" value="1"/>
</dbReference>
<feature type="domain" description="DALR anticodon binding" evidence="12">
    <location>
        <begin position="604"/>
        <end position="707"/>
    </location>
</feature>
<dbReference type="SMART" id="SM00836">
    <property type="entry name" value="DALR_1"/>
    <property type="match status" value="1"/>
</dbReference>
<dbReference type="EC" id="6.1.1.14" evidence="11"/>
<evidence type="ECO:0000256" key="5">
    <source>
        <dbReference type="ARBA" id="ARBA00022598"/>
    </source>
</evidence>
<keyword evidence="8 11" id="KW-0648">Protein biosynthesis</keyword>
<dbReference type="InterPro" id="IPR015944">
    <property type="entry name" value="Gly-tRNA-synth_bsu"/>
</dbReference>
<evidence type="ECO:0000256" key="11">
    <source>
        <dbReference type="HAMAP-Rule" id="MF_00255"/>
    </source>
</evidence>
<accession>A0A5E4T106</accession>
<dbReference type="GO" id="GO:0004820">
    <property type="term" value="F:glycine-tRNA ligase activity"/>
    <property type="evidence" value="ECO:0007669"/>
    <property type="project" value="UniProtKB-UniRule"/>
</dbReference>
<dbReference type="GO" id="GO:0006426">
    <property type="term" value="P:glycyl-tRNA aminoacylation"/>
    <property type="evidence" value="ECO:0007669"/>
    <property type="project" value="UniProtKB-UniRule"/>
</dbReference>
<dbReference type="SUPFAM" id="SSF109604">
    <property type="entry name" value="HD-domain/PDEase-like"/>
    <property type="match status" value="1"/>
</dbReference>
<comment type="catalytic activity">
    <reaction evidence="10 11">
        <text>tRNA(Gly) + glycine + ATP = glycyl-tRNA(Gly) + AMP + diphosphate</text>
        <dbReference type="Rhea" id="RHEA:16013"/>
        <dbReference type="Rhea" id="RHEA-COMP:9664"/>
        <dbReference type="Rhea" id="RHEA-COMP:9683"/>
        <dbReference type="ChEBI" id="CHEBI:30616"/>
        <dbReference type="ChEBI" id="CHEBI:33019"/>
        <dbReference type="ChEBI" id="CHEBI:57305"/>
        <dbReference type="ChEBI" id="CHEBI:78442"/>
        <dbReference type="ChEBI" id="CHEBI:78522"/>
        <dbReference type="ChEBI" id="CHEBI:456215"/>
        <dbReference type="EC" id="6.1.1.14"/>
    </reaction>
</comment>
<dbReference type="RefSeq" id="WP_150607061.1">
    <property type="nucleotide sequence ID" value="NZ_CABPRY010000002.1"/>
</dbReference>
<dbReference type="GO" id="GO:0005524">
    <property type="term" value="F:ATP binding"/>
    <property type="evidence" value="ECO:0007669"/>
    <property type="project" value="UniProtKB-UniRule"/>
</dbReference>
<dbReference type="PANTHER" id="PTHR30075">
    <property type="entry name" value="GLYCYL-TRNA SYNTHETASE"/>
    <property type="match status" value="1"/>
</dbReference>
<evidence type="ECO:0000313" key="13">
    <source>
        <dbReference type="EMBL" id="VVD80643.1"/>
    </source>
</evidence>
<gene>
    <name evidence="11 13" type="primary">glyS</name>
    <name evidence="13" type="ORF">PCE31107_01095</name>
</gene>
<keyword evidence="9 11" id="KW-0030">Aminoacyl-tRNA synthetase</keyword>
<dbReference type="AlphaFoldDB" id="A0A5E4T106"/>
<sequence>MMSTAQRTLLVELLTEELPPKALARLGDAFADGIAHGLRARGLTTDASVVTPYATPRRLAVSISNVLERAPDASIRAKVLPVSVALDADGNPTPPLAKKLAAMGFADLPVASLERSMDGKAEAFFHTYTAAGAQLGDALQGALNETLGKLPIPKVMSYQRPDGETVQFVRPVHGLIALHGDTVVPATAIGLASGNKTLGHRFLSNGEVVVAHADAYASTLASEGKVLAGFADRRDAISAQLLDAAGNDHVIMPDALLDEVTALVEWPAVYACHFEEEFLAVPQECLILTMQTNQKYFALTDKPLAEGGRLTNRFLIVSNIATDTPEQIVTGNERVVRPRLADAKFFFEQDKKKPLADRVPQLANVVYHNKLGSQFERTQRLVRLAGAIAQMIRGADQNAVAMAERGALLAKADLLTDMVGEFPELQGTMGTYYARHDGEAEDVARACSEHYQPRFAGDALPASDTGLFVALADKLETLVGIWGIGLQPTGEKDPFALRRHALGIARMLVERRLPVMLSDLLNVTYRQFTSGVASDAYLNDVYQFVLDRLRGYLRERGYAANEIEAVLVSPSIYLNLSDVIERLEAVRTFSALPQADALAAANKRIGNILKKTAPPPEGVIKASLLIEPAEKALAAALDKVTPVVDEKFRAHEYAQALSALADLRDAVDAFFNDVMVMADDEALRNNRLALLSHLHLKMNLVADLSKLAA</sequence>
<organism evidence="13 14">
    <name type="scientific">Pandoraea cepalis</name>
    <dbReference type="NCBI Taxonomy" id="2508294"/>
    <lineage>
        <taxon>Bacteria</taxon>
        <taxon>Pseudomonadati</taxon>
        <taxon>Pseudomonadota</taxon>
        <taxon>Betaproteobacteria</taxon>
        <taxon>Burkholderiales</taxon>
        <taxon>Burkholderiaceae</taxon>
        <taxon>Pandoraea</taxon>
    </lineage>
</organism>
<dbReference type="PRINTS" id="PR01045">
    <property type="entry name" value="TRNASYNTHGB"/>
</dbReference>
<comment type="subcellular location">
    <subcellularLocation>
        <location evidence="1 11">Cytoplasm</location>
    </subcellularLocation>
</comment>
<keyword evidence="4 11" id="KW-0963">Cytoplasm</keyword>
<dbReference type="PANTHER" id="PTHR30075:SF2">
    <property type="entry name" value="GLYCINE--TRNA LIGASE, CHLOROPLASTIC_MITOCHONDRIAL 2"/>
    <property type="match status" value="1"/>
</dbReference>
<dbReference type="InterPro" id="IPR009080">
    <property type="entry name" value="tRNAsynth_Ia_anticodon-bd"/>
</dbReference>
<keyword evidence="6 11" id="KW-0547">Nucleotide-binding</keyword>
<evidence type="ECO:0000256" key="6">
    <source>
        <dbReference type="ARBA" id="ARBA00022741"/>
    </source>
</evidence>
<dbReference type="GO" id="GO:0006420">
    <property type="term" value="P:arginyl-tRNA aminoacylation"/>
    <property type="evidence" value="ECO:0007669"/>
    <property type="project" value="InterPro"/>
</dbReference>
<dbReference type="Proteomes" id="UP000396788">
    <property type="component" value="Unassembled WGS sequence"/>
</dbReference>
<dbReference type="EMBL" id="CABPRY010000002">
    <property type="protein sequence ID" value="VVD80643.1"/>
    <property type="molecule type" value="Genomic_DNA"/>
</dbReference>
<keyword evidence="5 11" id="KW-0436">Ligase</keyword>